<dbReference type="Gene3D" id="3.90.320.10">
    <property type="match status" value="1"/>
</dbReference>
<gene>
    <name evidence="4" type="ORF">UFOVP1155_56</name>
</gene>
<evidence type="ECO:0000256" key="2">
    <source>
        <dbReference type="SAM" id="MobiDB-lite"/>
    </source>
</evidence>
<accession>A0A6J5QSY3</accession>
<feature type="region of interest" description="Disordered" evidence="2">
    <location>
        <begin position="480"/>
        <end position="517"/>
    </location>
</feature>
<feature type="compositionally biased region" description="Basic and acidic residues" evidence="2">
    <location>
        <begin position="480"/>
        <end position="492"/>
    </location>
</feature>
<keyword evidence="1" id="KW-0175">Coiled coil</keyword>
<protein>
    <submittedName>
        <fullName evidence="4">COG5377 Phage-related protein, predicted endonuclease</fullName>
    </submittedName>
</protein>
<dbReference type="InterPro" id="IPR011604">
    <property type="entry name" value="PDDEXK-like_dom_sf"/>
</dbReference>
<dbReference type="EMBL" id="LR797111">
    <property type="protein sequence ID" value="CAB4187700.1"/>
    <property type="molecule type" value="Genomic_DNA"/>
</dbReference>
<dbReference type="InterPro" id="IPR019080">
    <property type="entry name" value="YqaJ_viral_recombinase"/>
</dbReference>
<dbReference type="GO" id="GO:0004519">
    <property type="term" value="F:endonuclease activity"/>
    <property type="evidence" value="ECO:0007669"/>
    <property type="project" value="UniProtKB-KW"/>
</dbReference>
<feature type="domain" description="YqaJ viral recombinase" evidence="3">
    <location>
        <begin position="14"/>
        <end position="146"/>
    </location>
</feature>
<name>A0A6J5QSY3_9CAUD</name>
<keyword evidence="4" id="KW-0378">Hydrolase</keyword>
<organism evidence="4">
    <name type="scientific">uncultured Caudovirales phage</name>
    <dbReference type="NCBI Taxonomy" id="2100421"/>
    <lineage>
        <taxon>Viruses</taxon>
        <taxon>Duplodnaviria</taxon>
        <taxon>Heunggongvirae</taxon>
        <taxon>Uroviricota</taxon>
        <taxon>Caudoviricetes</taxon>
        <taxon>Peduoviridae</taxon>
        <taxon>Maltschvirus</taxon>
        <taxon>Maltschvirus maltsch</taxon>
    </lineage>
</organism>
<feature type="coiled-coil region" evidence="1">
    <location>
        <begin position="359"/>
        <end position="390"/>
    </location>
</feature>
<dbReference type="SUPFAM" id="SSF52980">
    <property type="entry name" value="Restriction endonuclease-like"/>
    <property type="match status" value="1"/>
</dbReference>
<keyword evidence="4" id="KW-0255">Endonuclease</keyword>
<evidence type="ECO:0000313" key="4">
    <source>
        <dbReference type="EMBL" id="CAB4187700.1"/>
    </source>
</evidence>
<evidence type="ECO:0000259" key="3">
    <source>
        <dbReference type="Pfam" id="PF09588"/>
    </source>
</evidence>
<evidence type="ECO:0000256" key="1">
    <source>
        <dbReference type="SAM" id="Coils"/>
    </source>
</evidence>
<sequence length="552" mass="60879">MNYQAHNLQQGSPEWHAFRAEHFGASEAAAMLGLSKYTSRTELLRQKSTGISKEVDANTQAIFDRGHATEALARPIIEAQIGAQLSPVTLSKGKLSCSCDGLTFDDSIAWEHKQKSTTLFAAVARINLPEEHQPQCQQILMITGAEKLIFTVSSGTEQDMMSMEVLPDPAWFERILAGWRQFERDLAEYQHVEHIPASVAAPTRDLPVLSIQVQGSISLIDNLAVFGAQLTEFVAQINKEPTDDQGFADAEAAVKTLQAAQDALEAAEASALAQTSSIDKMRRTVKLYADTARTTRLMLEKMVKARKESIRIEIVQGGKDALAERVATLNKRLAKVQLPTIQADFAGAIKGKKTIASLHEAVNNELLRAEREANALADKIEINLNSLRELAKDHALLFSDTPHLVMKANDDLVALIKVRIAEHQAAEAAKEEATRLRIQQEEEAKARAKVEAERRAAIQAETAHADAKLTREVELAQQEREAAESEEKRKAAQLEQSAELKGLQPLSARKPTPVKAPSREQLIRMVADACNVPDLLAQQWLETEFQHIKEAA</sequence>
<reference evidence="4" key="1">
    <citation type="submission" date="2020-05" db="EMBL/GenBank/DDBJ databases">
        <authorList>
            <person name="Chiriac C."/>
            <person name="Salcher M."/>
            <person name="Ghai R."/>
            <person name="Kavagutti S V."/>
        </authorList>
    </citation>
    <scope>NUCLEOTIDE SEQUENCE</scope>
</reference>
<proteinExistence type="predicted"/>
<dbReference type="InterPro" id="IPR011335">
    <property type="entry name" value="Restrct_endonuc-II-like"/>
</dbReference>
<keyword evidence="4" id="KW-0540">Nuclease</keyword>
<dbReference type="Pfam" id="PF09588">
    <property type="entry name" value="YqaJ"/>
    <property type="match status" value="1"/>
</dbReference>